<dbReference type="RefSeq" id="WP_035607753.1">
    <property type="nucleotide sequence ID" value="NZ_JEMG01000001.1"/>
</dbReference>
<dbReference type="AlphaFoldDB" id="A0A016XH76"/>
<dbReference type="eggNOG" id="COG4385">
    <property type="taxonomic scope" value="Bacteria"/>
</dbReference>
<reference evidence="1 2" key="1">
    <citation type="submission" date="2014-02" db="EMBL/GenBank/DDBJ databases">
        <title>Draft Genome of Hylemonella gracilis isolated from the Niagara River.</title>
        <authorList>
            <person name="Pawlowski D.R."/>
            <person name="Koudelka G.B."/>
        </authorList>
    </citation>
    <scope>NUCLEOTIDE SEQUENCE [LARGE SCALE GENOMIC DNA]</scope>
    <source>
        <strain evidence="1 2">Niagara R</strain>
    </source>
</reference>
<comment type="caution">
    <text evidence="1">The sequence shown here is derived from an EMBL/GenBank/DDBJ whole genome shotgun (WGS) entry which is preliminary data.</text>
</comment>
<gene>
    <name evidence="1" type="ORF">AZ34_10435</name>
</gene>
<dbReference type="STRING" id="1458275.AZ34_10435"/>
<dbReference type="Proteomes" id="UP000023268">
    <property type="component" value="Unassembled WGS sequence"/>
</dbReference>
<dbReference type="EMBL" id="JEMG01000001">
    <property type="protein sequence ID" value="EYC51449.1"/>
    <property type="molecule type" value="Genomic_DNA"/>
</dbReference>
<evidence type="ECO:0000313" key="1">
    <source>
        <dbReference type="EMBL" id="EYC51449.1"/>
    </source>
</evidence>
<accession>A0A016XH76</accession>
<dbReference type="Pfam" id="PF09684">
    <property type="entry name" value="Tail_P2_I"/>
    <property type="match status" value="1"/>
</dbReference>
<dbReference type="InterPro" id="IPR006521">
    <property type="entry name" value="Tail_protein_I"/>
</dbReference>
<organism evidence="1 2">
    <name type="scientific">Hylemonella gracilis str. Niagara R</name>
    <dbReference type="NCBI Taxonomy" id="1458275"/>
    <lineage>
        <taxon>Bacteria</taxon>
        <taxon>Pseudomonadati</taxon>
        <taxon>Pseudomonadota</taxon>
        <taxon>Betaproteobacteria</taxon>
        <taxon>Burkholderiales</taxon>
        <taxon>Comamonadaceae</taxon>
        <taxon>Hylemonella</taxon>
    </lineage>
</organism>
<proteinExistence type="predicted"/>
<dbReference type="NCBIfam" id="TIGR01634">
    <property type="entry name" value="tail_P2_I"/>
    <property type="match status" value="1"/>
</dbReference>
<dbReference type="OrthoDB" id="90759at2"/>
<evidence type="ECO:0000313" key="2">
    <source>
        <dbReference type="Proteomes" id="UP000023268"/>
    </source>
</evidence>
<sequence>MATSPTPASEAAQLLPPNATALERAVVQVFAEELACIPQPHRDLWNPSTCPVALLPLLAWSLGAETWDENWPVSIKRSVTSSALTTNRFKGRASAVRGIVRAFGGAITIVEWWQKTPKGVPHTFEIILSVGTEDAEDAAARYAQLIREVKRLKPLRSHFTATQALSARGTAHLAAVGRPATFRRLSLTVDATASSPPA</sequence>
<name>A0A016XH76_9BURK</name>
<protein>
    <submittedName>
        <fullName evidence="1">Tail protein</fullName>
    </submittedName>
</protein>